<keyword evidence="6" id="KW-1185">Reference proteome</keyword>
<dbReference type="InterPro" id="IPR050708">
    <property type="entry name" value="T6SS_VgrG/RHS"/>
</dbReference>
<gene>
    <name evidence="5" type="ORF">FZO89_07765</name>
</gene>
<protein>
    <recommendedName>
        <fullName evidence="4">Teneurin-like YD-shell domain-containing protein</fullName>
    </recommendedName>
</protein>
<evidence type="ECO:0000313" key="5">
    <source>
        <dbReference type="EMBL" id="TYT26164.1"/>
    </source>
</evidence>
<feature type="region of interest" description="Disordered" evidence="2">
    <location>
        <begin position="1024"/>
        <end position="1081"/>
    </location>
</feature>
<name>A0A5D4XPW4_9GAMM</name>
<dbReference type="OrthoDB" id="6904246at2"/>
<keyword evidence="3" id="KW-0732">Signal</keyword>
<dbReference type="InterPro" id="IPR022385">
    <property type="entry name" value="Rhs_assc_core"/>
</dbReference>
<comment type="caution">
    <text evidence="5">The sequence shown here is derived from an EMBL/GenBank/DDBJ whole genome shotgun (WGS) entry which is preliminary data.</text>
</comment>
<dbReference type="Proteomes" id="UP000324973">
    <property type="component" value="Unassembled WGS sequence"/>
</dbReference>
<proteinExistence type="predicted"/>
<accession>A0A5D4XPW4</accession>
<dbReference type="RefSeq" id="WP_149102714.1">
    <property type="nucleotide sequence ID" value="NZ_VTFT01000001.1"/>
</dbReference>
<evidence type="ECO:0000259" key="4">
    <source>
        <dbReference type="Pfam" id="PF25023"/>
    </source>
</evidence>
<evidence type="ECO:0000256" key="3">
    <source>
        <dbReference type="SAM" id="SignalP"/>
    </source>
</evidence>
<dbReference type="Pfam" id="PF25023">
    <property type="entry name" value="TEN_YD-shell"/>
    <property type="match status" value="1"/>
</dbReference>
<organism evidence="5 6">
    <name type="scientific">Luteimonas viscosa</name>
    <dbReference type="NCBI Taxonomy" id="1132694"/>
    <lineage>
        <taxon>Bacteria</taxon>
        <taxon>Pseudomonadati</taxon>
        <taxon>Pseudomonadota</taxon>
        <taxon>Gammaproteobacteria</taxon>
        <taxon>Lysobacterales</taxon>
        <taxon>Lysobacteraceae</taxon>
        <taxon>Luteimonas</taxon>
    </lineage>
</organism>
<dbReference type="NCBIfam" id="TIGR03696">
    <property type="entry name" value="Rhs_assc_core"/>
    <property type="match status" value="1"/>
</dbReference>
<dbReference type="AlphaFoldDB" id="A0A5D4XPW4"/>
<evidence type="ECO:0000256" key="1">
    <source>
        <dbReference type="ARBA" id="ARBA00022737"/>
    </source>
</evidence>
<keyword evidence="1" id="KW-0677">Repeat</keyword>
<feature type="compositionally biased region" description="Basic and acidic residues" evidence="2">
    <location>
        <begin position="916"/>
        <end position="930"/>
    </location>
</feature>
<evidence type="ECO:0000313" key="6">
    <source>
        <dbReference type="Proteomes" id="UP000324973"/>
    </source>
</evidence>
<feature type="chain" id="PRO_5023101303" description="Teneurin-like YD-shell domain-containing protein" evidence="3">
    <location>
        <begin position="27"/>
        <end position="1081"/>
    </location>
</feature>
<feature type="region of interest" description="Disordered" evidence="2">
    <location>
        <begin position="914"/>
        <end position="938"/>
    </location>
</feature>
<dbReference type="PANTHER" id="PTHR32305">
    <property type="match status" value="1"/>
</dbReference>
<dbReference type="PANTHER" id="PTHR32305:SF15">
    <property type="entry name" value="PROTEIN RHSA-RELATED"/>
    <property type="match status" value="1"/>
</dbReference>
<dbReference type="Gene3D" id="2.180.10.10">
    <property type="entry name" value="RHS repeat-associated core"/>
    <property type="match status" value="2"/>
</dbReference>
<feature type="domain" description="Teneurin-like YD-shell" evidence="4">
    <location>
        <begin position="620"/>
        <end position="912"/>
    </location>
</feature>
<sequence>MDYLVRCRYALIACLSAMLVVPVANAQTYSRTEVIEYHDDLATYVLGQVKKTTCAASSPAHAACDGQADSVISQVDYGWKALPSKTYSFGKVQETFTYEASLAGQLGTLKTVADGNNNITTLSSWKRGIPQSIRYPATPEATAGATQTAVVDNNGWIKSIDDELNSRTCYDHDAMGRVNKITYPSETQADVCNTSKWAATTIDFSAGHAAAYGVPAGHWRQTTLTGNGRKILVLDALWRPVVEQTLDLGNVAGTHSEVITRYDAKGRAAFRSYPMRTNGAAVYTNTALKGIHTAYDALDRVTQVRQDWEGTGQLTTTTEYLGGADGYYTRTRNPRGYYSWTNYQAFDQPNYDTPVFVQQHSSGGVGYAITEIDRDVFGKPTSITRRKGDGTESATRRYAYNAYQELCRSVEPETGATVMGYDGAGNLTWSASGLPAGTACHTTGNTTAITARKAVRTYDGRNRLKTLTFPGDGLGNQTWTYYADGLPNAVTTRNDTAGAQQTVNSYTYNRRRLLSRESLKLGTVFTWPVDYAYNGNGHLASLTWHGLAVNYAPNALGQPTQAGTYATGVTYHPNGGIKEFTYGNAIKHTLTQNARGLPDTSCDFYGSCGASAFLNDGYDYDQNGNVSAISDGRTGNRGNRTMTYDVLDRLTKVVSGNGTSNPMFGTATYAYDALDNLTRVHVTGGNHARNHYYCYDTATWRLTNVKTGSCSGATVIGLGYDVQGNLANKSGRTYAFDFGNRLRSNSGSPASTYAYDGHGRRVLDQVGTGKKYTHYLQDGRLSMTGDDRSGKVAEYIYLQGSLVAIRERDVATNVYTTKYQHTDALGSPVAITNQSRTVLERTDYEPYGRPNRAWRDGPGYTGHVEDAATQLSYMQQRYYDPSIGRFLSVDPVTASGHTGDNFNRYWYADDNPYRFTDPDGRQASEEKETPPPEENVTEPTTLATISVTATRPAIASSQAVGWGQIGRSLVQGGSISLVFVAGMWPHDMGHSACETQGAFACGIMMSDQFPPGYKPGPVGAAEWGRRNGVSPREARERFHRGVKGNTKGAGADHDFGVNPDTGDVIDPNGDSVGNLEDEHGG</sequence>
<feature type="signal peptide" evidence="3">
    <location>
        <begin position="1"/>
        <end position="26"/>
    </location>
</feature>
<dbReference type="EMBL" id="VTFT01000001">
    <property type="protein sequence ID" value="TYT26164.1"/>
    <property type="molecule type" value="Genomic_DNA"/>
</dbReference>
<reference evidence="5 6" key="1">
    <citation type="submission" date="2019-08" db="EMBL/GenBank/DDBJ databases">
        <title>Luteimonas viscosus sp. nov., isolated from soil of a sunflower field.</title>
        <authorList>
            <person name="Jianli Z."/>
            <person name="Ying Z."/>
        </authorList>
    </citation>
    <scope>NUCLEOTIDE SEQUENCE [LARGE SCALE GENOMIC DNA]</scope>
    <source>
        <strain evidence="5 6">XBU10</strain>
    </source>
</reference>
<dbReference type="InterPro" id="IPR056823">
    <property type="entry name" value="TEN-like_YD-shell"/>
</dbReference>
<evidence type="ECO:0000256" key="2">
    <source>
        <dbReference type="SAM" id="MobiDB-lite"/>
    </source>
</evidence>